<dbReference type="PANTHER" id="PTHR43664">
    <property type="entry name" value="MONOAMINE OXIDASE-RELATED"/>
    <property type="match status" value="1"/>
</dbReference>
<dbReference type="CDD" id="cd03451">
    <property type="entry name" value="FkbR2"/>
    <property type="match status" value="1"/>
</dbReference>
<dbReference type="SUPFAM" id="SSF54637">
    <property type="entry name" value="Thioesterase/thiol ester dehydrase-isomerase"/>
    <property type="match status" value="1"/>
</dbReference>
<dbReference type="EMBL" id="QGLF01000002">
    <property type="protein sequence ID" value="PWR21670.1"/>
    <property type="molecule type" value="Genomic_DNA"/>
</dbReference>
<dbReference type="InterPro" id="IPR029069">
    <property type="entry name" value="HotDog_dom_sf"/>
</dbReference>
<dbReference type="RefSeq" id="WP_109920315.1">
    <property type="nucleotide sequence ID" value="NZ_QGLF01000002.1"/>
</dbReference>
<evidence type="ECO:0000313" key="2">
    <source>
        <dbReference type="EMBL" id="PWR21670.1"/>
    </source>
</evidence>
<sequence length="151" mass="16578">MAGRYFDDWTIGDAIVHELRRTVTETDNLLITTLTHNPQPLHLDAEAAGASEFGRILVNGIFTFGLMVGLSVGDTTLGTLVANLGYDAVVMPAPVFVGDTLRAETTVVDIRQSRSRPDAGIVTFEHRALNQRGEVVCRCRRMALLQRRRAA</sequence>
<dbReference type="InterPro" id="IPR052342">
    <property type="entry name" value="MCH/BMMD"/>
</dbReference>
<dbReference type="OrthoDB" id="9796589at2"/>
<reference evidence="3" key="1">
    <citation type="submission" date="2018-05" db="EMBL/GenBank/DDBJ databases">
        <title>Zavarzinia sp. HR-AS.</title>
        <authorList>
            <person name="Lee Y."/>
            <person name="Jeon C.O."/>
        </authorList>
    </citation>
    <scope>NUCLEOTIDE SEQUENCE [LARGE SCALE GENOMIC DNA]</scope>
    <source>
        <strain evidence="3">DSM 1231</strain>
    </source>
</reference>
<dbReference type="Proteomes" id="UP000246077">
    <property type="component" value="Unassembled WGS sequence"/>
</dbReference>
<dbReference type="AlphaFoldDB" id="A0A317E629"/>
<feature type="domain" description="MaoC-like" evidence="1">
    <location>
        <begin position="11"/>
        <end position="122"/>
    </location>
</feature>
<comment type="caution">
    <text evidence="2">The sequence shown here is derived from an EMBL/GenBank/DDBJ whole genome shotgun (WGS) entry which is preliminary data.</text>
</comment>
<name>A0A317E629_9PROT</name>
<accession>A0A317E629</accession>
<dbReference type="Pfam" id="PF01575">
    <property type="entry name" value="MaoC_dehydratas"/>
    <property type="match status" value="1"/>
</dbReference>
<keyword evidence="3" id="KW-1185">Reference proteome</keyword>
<dbReference type="InterPro" id="IPR002539">
    <property type="entry name" value="MaoC-like_dom"/>
</dbReference>
<protein>
    <submittedName>
        <fullName evidence="2">Dehydratase</fullName>
    </submittedName>
</protein>
<proteinExistence type="predicted"/>
<evidence type="ECO:0000259" key="1">
    <source>
        <dbReference type="Pfam" id="PF01575"/>
    </source>
</evidence>
<evidence type="ECO:0000313" key="3">
    <source>
        <dbReference type="Proteomes" id="UP000246077"/>
    </source>
</evidence>
<gene>
    <name evidence="2" type="ORF">DKG75_06625</name>
</gene>
<dbReference type="Gene3D" id="3.10.129.10">
    <property type="entry name" value="Hotdog Thioesterase"/>
    <property type="match status" value="1"/>
</dbReference>
<organism evidence="2 3">
    <name type="scientific">Zavarzinia compransoris</name>
    <dbReference type="NCBI Taxonomy" id="1264899"/>
    <lineage>
        <taxon>Bacteria</taxon>
        <taxon>Pseudomonadati</taxon>
        <taxon>Pseudomonadota</taxon>
        <taxon>Alphaproteobacteria</taxon>
        <taxon>Rhodospirillales</taxon>
        <taxon>Zavarziniaceae</taxon>
        <taxon>Zavarzinia</taxon>
    </lineage>
</organism>
<dbReference type="PANTHER" id="PTHR43664:SF1">
    <property type="entry name" value="BETA-METHYLMALYL-COA DEHYDRATASE"/>
    <property type="match status" value="1"/>
</dbReference>